<feature type="compositionally biased region" description="Acidic residues" evidence="6">
    <location>
        <begin position="167"/>
        <end position="180"/>
    </location>
</feature>
<dbReference type="EMBL" id="CAUWAG010000003">
    <property type="protein sequence ID" value="CAJ2501741.1"/>
    <property type="molecule type" value="Genomic_DNA"/>
</dbReference>
<dbReference type="PANTHER" id="PTHR33680">
    <property type="entry name" value="OS07G0190500 PROTEIN"/>
    <property type="match status" value="1"/>
</dbReference>
<gene>
    <name evidence="8" type="ORF">KHLLAP_LOCUS2209</name>
</gene>
<dbReference type="Pfam" id="PF06839">
    <property type="entry name" value="Zn_ribbon_GRF"/>
    <property type="match status" value="1"/>
</dbReference>
<feature type="compositionally biased region" description="Low complexity" evidence="6">
    <location>
        <begin position="294"/>
        <end position="308"/>
    </location>
</feature>
<keyword evidence="3" id="KW-0862">Zinc</keyword>
<dbReference type="GO" id="GO:0008270">
    <property type="term" value="F:zinc ion binding"/>
    <property type="evidence" value="ECO:0007669"/>
    <property type="project" value="UniProtKB-KW"/>
</dbReference>
<organism evidence="8 9">
    <name type="scientific">Anthostomella pinea</name>
    <dbReference type="NCBI Taxonomy" id="933095"/>
    <lineage>
        <taxon>Eukaryota</taxon>
        <taxon>Fungi</taxon>
        <taxon>Dikarya</taxon>
        <taxon>Ascomycota</taxon>
        <taxon>Pezizomycotina</taxon>
        <taxon>Sordariomycetes</taxon>
        <taxon>Xylariomycetidae</taxon>
        <taxon>Xylariales</taxon>
        <taxon>Xylariaceae</taxon>
        <taxon>Anthostomella</taxon>
    </lineage>
</organism>
<feature type="compositionally biased region" description="Basic and acidic residues" evidence="6">
    <location>
        <begin position="118"/>
        <end position="131"/>
    </location>
</feature>
<evidence type="ECO:0000256" key="5">
    <source>
        <dbReference type="SAM" id="Coils"/>
    </source>
</evidence>
<feature type="coiled-coil region" evidence="5">
    <location>
        <begin position="359"/>
        <end position="393"/>
    </location>
</feature>
<evidence type="ECO:0000256" key="2">
    <source>
        <dbReference type="ARBA" id="ARBA00022771"/>
    </source>
</evidence>
<evidence type="ECO:0000313" key="8">
    <source>
        <dbReference type="EMBL" id="CAJ2501741.1"/>
    </source>
</evidence>
<keyword evidence="5" id="KW-0175">Coiled coil</keyword>
<evidence type="ECO:0000256" key="6">
    <source>
        <dbReference type="SAM" id="MobiDB-lite"/>
    </source>
</evidence>
<dbReference type="InterPro" id="IPR010666">
    <property type="entry name" value="Znf_GRF"/>
</dbReference>
<evidence type="ECO:0000256" key="1">
    <source>
        <dbReference type="ARBA" id="ARBA00022723"/>
    </source>
</evidence>
<dbReference type="PANTHER" id="PTHR33680:SF1">
    <property type="entry name" value="OS05G0489500 PROTEIN"/>
    <property type="match status" value="1"/>
</dbReference>
<feature type="region of interest" description="Disordered" evidence="6">
    <location>
        <begin position="1"/>
        <end position="23"/>
    </location>
</feature>
<feature type="compositionally biased region" description="Polar residues" evidence="6">
    <location>
        <begin position="226"/>
        <end position="235"/>
    </location>
</feature>
<evidence type="ECO:0000313" key="9">
    <source>
        <dbReference type="Proteomes" id="UP001295740"/>
    </source>
</evidence>
<evidence type="ECO:0000259" key="7">
    <source>
        <dbReference type="PROSITE" id="PS51999"/>
    </source>
</evidence>
<feature type="compositionally biased region" description="Polar residues" evidence="6">
    <location>
        <begin position="184"/>
        <end position="194"/>
    </location>
</feature>
<reference evidence="8" key="1">
    <citation type="submission" date="2023-10" db="EMBL/GenBank/DDBJ databases">
        <authorList>
            <person name="Hackl T."/>
        </authorList>
    </citation>
    <scope>NUCLEOTIDE SEQUENCE</scope>
</reference>
<dbReference type="AlphaFoldDB" id="A0AAI8VBA0"/>
<accession>A0AAI8VBA0</accession>
<dbReference type="PROSITE" id="PS51999">
    <property type="entry name" value="ZF_GRF"/>
    <property type="match status" value="1"/>
</dbReference>
<evidence type="ECO:0000256" key="4">
    <source>
        <dbReference type="PROSITE-ProRule" id="PRU01343"/>
    </source>
</evidence>
<keyword evidence="1" id="KW-0479">Metal-binding</keyword>
<comment type="caution">
    <text evidence="8">The sequence shown here is derived from an EMBL/GenBank/DDBJ whole genome shotgun (WGS) entry which is preliminary data.</text>
</comment>
<protein>
    <submittedName>
        <fullName evidence="8">Uu.00g045940.m01.CDS01</fullName>
    </submittedName>
</protein>
<feature type="compositionally biased region" description="Polar residues" evidence="6">
    <location>
        <begin position="150"/>
        <end position="160"/>
    </location>
</feature>
<name>A0AAI8VBA0_9PEZI</name>
<keyword evidence="9" id="KW-1185">Reference proteome</keyword>
<feature type="compositionally biased region" description="Acidic residues" evidence="6">
    <location>
        <begin position="208"/>
        <end position="223"/>
    </location>
</feature>
<keyword evidence="2 4" id="KW-0863">Zinc-finger</keyword>
<proteinExistence type="predicted"/>
<evidence type="ECO:0000256" key="3">
    <source>
        <dbReference type="ARBA" id="ARBA00022833"/>
    </source>
</evidence>
<sequence>MKSSQSFAAMQSSQSASSAASTPTKIPTNGLFQNGVWKCNCQPRLPAVQFTVKKDTVNRGRTFYTCQQDRNKGNQCDLFLWTEDARLREEGAVLSNSRNEVGTLSRKPMKQSTLHEAISPRKDKRSWKERTPITPFGELESGPAAAPPGTRSTIQSSATMRASDPSAQEDDETSSDDEQADISHITNIQPSATQKAEAVGSKRKRPDEEDEYSDFSSGAEEELASIANSSSQHPGSQCKHRDALATPSAVRSVGMQDGMPTPLTEKPVRRVLFADPEVSSNPKRQRTEAGFTHPSSSPASTPSSSQQQEPGTPGMDSANLPTEIMGLLKDQNIEVSVLRAVRSSLEKHAATAKGLQRGRDASREAVKKAEGRIAQLQQRVADLENTRKMMRSQLLQVYSES</sequence>
<dbReference type="Proteomes" id="UP001295740">
    <property type="component" value="Unassembled WGS sequence"/>
</dbReference>
<feature type="region of interest" description="Disordered" evidence="6">
    <location>
        <begin position="95"/>
        <end position="320"/>
    </location>
</feature>
<feature type="domain" description="GRF-type" evidence="7">
    <location>
        <begin position="39"/>
        <end position="85"/>
    </location>
</feature>
<feature type="compositionally biased region" description="Low complexity" evidence="6">
    <location>
        <begin position="1"/>
        <end position="21"/>
    </location>
</feature>